<feature type="chain" id="PRO_5022748892" description="PEP-CTERM sorting domain-containing protein" evidence="1">
    <location>
        <begin position="22"/>
        <end position="219"/>
    </location>
</feature>
<dbReference type="RefSeq" id="WP_139672429.1">
    <property type="nucleotide sequence ID" value="NZ_VDMN01000001.1"/>
</dbReference>
<evidence type="ECO:0000313" key="2">
    <source>
        <dbReference type="EMBL" id="TNM65194.1"/>
    </source>
</evidence>
<sequence>MKIRFLVALVGLYSLCGNVNASMTGDLNEWQSNVSNVQTTAYYGPTQSFTQGFSVGSVNVFTASLLGISQIGQNFATGTWTQGYGGQVLQGGGASFITLFFSRPITAFSALFTPNYYQTSTMSLFVGNEQMSRTVTTTPAFGSAAFFGWFGDAVSSLTIATNGGANSIAFGKVAVGDVVRAPPVTAVPGPEAGAGVGALVMLGVAYWAKRRRDEKALAA</sequence>
<evidence type="ECO:0008006" key="4">
    <source>
        <dbReference type="Google" id="ProtNLM"/>
    </source>
</evidence>
<evidence type="ECO:0000313" key="3">
    <source>
        <dbReference type="Proteomes" id="UP000311605"/>
    </source>
</evidence>
<dbReference type="Proteomes" id="UP000311605">
    <property type="component" value="Unassembled WGS sequence"/>
</dbReference>
<accession>A0A5C4XRJ1</accession>
<proteinExistence type="predicted"/>
<dbReference type="AlphaFoldDB" id="A0A5C4XRJ1"/>
<keyword evidence="1" id="KW-0732">Signal</keyword>
<dbReference type="EMBL" id="VDMN01000001">
    <property type="protein sequence ID" value="TNM65194.1"/>
    <property type="molecule type" value="Genomic_DNA"/>
</dbReference>
<reference evidence="2 3" key="1">
    <citation type="submission" date="2019-06" db="EMBL/GenBank/DDBJ databases">
        <title>The draft genome of Rhizobium smilacinae PTYR-5.</title>
        <authorList>
            <person name="Liu L."/>
            <person name="Li L."/>
            <person name="Zhang X."/>
        </authorList>
    </citation>
    <scope>NUCLEOTIDE SEQUENCE [LARGE SCALE GENOMIC DNA]</scope>
    <source>
        <strain evidence="2 3">PTYR-5</strain>
    </source>
</reference>
<evidence type="ECO:0000256" key="1">
    <source>
        <dbReference type="SAM" id="SignalP"/>
    </source>
</evidence>
<protein>
    <recommendedName>
        <fullName evidence="4">PEP-CTERM sorting domain-containing protein</fullName>
    </recommendedName>
</protein>
<feature type="signal peptide" evidence="1">
    <location>
        <begin position="1"/>
        <end position="21"/>
    </location>
</feature>
<gene>
    <name evidence="2" type="ORF">FHP24_02585</name>
</gene>
<organism evidence="2 3">
    <name type="scientific">Aliirhizobium smilacinae</name>
    <dbReference type="NCBI Taxonomy" id="1395944"/>
    <lineage>
        <taxon>Bacteria</taxon>
        <taxon>Pseudomonadati</taxon>
        <taxon>Pseudomonadota</taxon>
        <taxon>Alphaproteobacteria</taxon>
        <taxon>Hyphomicrobiales</taxon>
        <taxon>Rhizobiaceae</taxon>
        <taxon>Aliirhizobium</taxon>
    </lineage>
</organism>
<keyword evidence="3" id="KW-1185">Reference proteome</keyword>
<name>A0A5C4XRJ1_9HYPH</name>
<comment type="caution">
    <text evidence="2">The sequence shown here is derived from an EMBL/GenBank/DDBJ whole genome shotgun (WGS) entry which is preliminary data.</text>
</comment>